<evidence type="ECO:0000256" key="1">
    <source>
        <dbReference type="SAM" id="Coils"/>
    </source>
</evidence>
<feature type="coiled-coil region" evidence="1">
    <location>
        <begin position="191"/>
        <end position="271"/>
    </location>
</feature>
<gene>
    <name evidence="2" type="ORF">CAEBREN_13517</name>
</gene>
<dbReference type="InParanoid" id="G0PIQ2"/>
<keyword evidence="3" id="KW-1185">Reference proteome</keyword>
<dbReference type="HOGENOM" id="CLU_790458_0_0_1"/>
<sequence length="351" mass="40619">MDYLGILYAAEQRIQELQMQLFAQEEIHQEELRNVQIQALTAMTAAQDEIQALRRQLYDVQVENTARVKQVAAAAQEETLSLRRQVYNLQMENIRVNQAAAADVNRIRDEMEMLRRDNAEYVKNLCQHYGARVGGKTQKINALHRQRARDAERNFDEVARVQQQLVAQNARHQGETAELRLEAATDVVKIRNEKEQEIADIRSEAAHQQEQLQEQHSTALRTLEEEATRLREHNQQLQQQADASTSLEEEVARLREQNNGFRRQLESQQNRQPDQIPAADEEQPIEMVGRAEFERLEQRVRELEAGQQLYNVAQRVSVNISDIHGDARQIVDEALRNGDSARTVLDFQDEN</sequence>
<proteinExistence type="predicted"/>
<keyword evidence="1" id="KW-0175">Coiled coil</keyword>
<name>G0PIQ2_CAEBE</name>
<feature type="coiled-coil region" evidence="1">
    <location>
        <begin position="97"/>
        <end position="124"/>
    </location>
</feature>
<evidence type="ECO:0000313" key="2">
    <source>
        <dbReference type="EMBL" id="EGT58235.1"/>
    </source>
</evidence>
<protein>
    <submittedName>
        <fullName evidence="2">Uncharacterized protein</fullName>
    </submittedName>
</protein>
<accession>G0PIQ2</accession>
<dbReference type="EMBL" id="GL380590">
    <property type="protein sequence ID" value="EGT58235.1"/>
    <property type="molecule type" value="Genomic_DNA"/>
</dbReference>
<evidence type="ECO:0000313" key="3">
    <source>
        <dbReference type="Proteomes" id="UP000008068"/>
    </source>
</evidence>
<dbReference type="AlphaFoldDB" id="G0PIQ2"/>
<organism evidence="3">
    <name type="scientific">Caenorhabditis brenneri</name>
    <name type="common">Nematode worm</name>
    <dbReference type="NCBI Taxonomy" id="135651"/>
    <lineage>
        <taxon>Eukaryota</taxon>
        <taxon>Metazoa</taxon>
        <taxon>Ecdysozoa</taxon>
        <taxon>Nematoda</taxon>
        <taxon>Chromadorea</taxon>
        <taxon>Rhabditida</taxon>
        <taxon>Rhabditina</taxon>
        <taxon>Rhabditomorpha</taxon>
        <taxon>Rhabditoidea</taxon>
        <taxon>Rhabditidae</taxon>
        <taxon>Peloderinae</taxon>
        <taxon>Caenorhabditis</taxon>
    </lineage>
</organism>
<reference evidence="3" key="1">
    <citation type="submission" date="2011-07" db="EMBL/GenBank/DDBJ databases">
        <authorList>
            <consortium name="Caenorhabditis brenneri Sequencing and Analysis Consortium"/>
            <person name="Wilson R.K."/>
        </authorList>
    </citation>
    <scope>NUCLEOTIDE SEQUENCE [LARGE SCALE GENOMIC DNA]</scope>
    <source>
        <strain evidence="3">PB2801</strain>
    </source>
</reference>
<dbReference type="Proteomes" id="UP000008068">
    <property type="component" value="Unassembled WGS sequence"/>
</dbReference>